<evidence type="ECO:0000313" key="6">
    <source>
        <dbReference type="EMBL" id="MEE4540400.1"/>
    </source>
</evidence>
<name>A0ABU7P3M2_9ACTN</name>
<sequence>MATGDQPGRRTAVVTGAARGIGAALARELSARGLRVVLLGRELASLHEVARCLPGESCCIEADITDEAAMQGAARGVRERFGPASVVVANAGIAVAGAFEACEAALWNRVIEVNLIGSAVTARVFLPQLLRTRGYLLQIASTASFGSAPMMSAYCASKAGVESFAQALRAEMEPEGVGVGIGYLHWTGTDMIEELDVHPVLRELRRHQPAPARRVHEPAQVAAWLADGIRRRSPTVYAPPWLRLAQPLRPLFPYLVARTARRALAGLPAGELHGAADILGQGGHADWDAHPRTAPPGPASPPQW</sequence>
<feature type="region of interest" description="Disordered" evidence="4">
    <location>
        <begin position="282"/>
        <end position="304"/>
    </location>
</feature>
<dbReference type="NCBIfam" id="NF004526">
    <property type="entry name" value="PRK05872.1"/>
    <property type="match status" value="1"/>
</dbReference>
<feature type="domain" description="Ketoreductase" evidence="5">
    <location>
        <begin position="10"/>
        <end position="189"/>
    </location>
</feature>
<feature type="compositionally biased region" description="Pro residues" evidence="4">
    <location>
        <begin position="293"/>
        <end position="304"/>
    </location>
</feature>
<dbReference type="CDD" id="cd05233">
    <property type="entry name" value="SDR_c"/>
    <property type="match status" value="1"/>
</dbReference>
<dbReference type="PANTHER" id="PTHR44196:SF1">
    <property type="entry name" value="DEHYDROGENASE_REDUCTASE SDR FAMILY MEMBER 7B"/>
    <property type="match status" value="1"/>
</dbReference>
<gene>
    <name evidence="6" type="ORF">V2S66_00265</name>
</gene>
<dbReference type="InterPro" id="IPR020904">
    <property type="entry name" value="Sc_DH/Rdtase_CS"/>
</dbReference>
<dbReference type="InterPro" id="IPR002347">
    <property type="entry name" value="SDR_fam"/>
</dbReference>
<dbReference type="Pfam" id="PF00106">
    <property type="entry name" value="adh_short"/>
    <property type="match status" value="1"/>
</dbReference>
<evidence type="ECO:0000256" key="2">
    <source>
        <dbReference type="ARBA" id="ARBA00023002"/>
    </source>
</evidence>
<accession>A0ABU7P3M2</accession>
<reference evidence="6 7" key="1">
    <citation type="submission" date="2023-12" db="EMBL/GenBank/DDBJ databases">
        <title>Streptomyces sp. V4-01.</title>
        <authorList>
            <person name="Somphong A."/>
            <person name="Phongsopitanun W."/>
        </authorList>
    </citation>
    <scope>NUCLEOTIDE SEQUENCE [LARGE SCALE GENOMIC DNA]</scope>
    <source>
        <strain evidence="6 7">V4-01</strain>
    </source>
</reference>
<dbReference type="InterPro" id="IPR057326">
    <property type="entry name" value="KR_dom"/>
</dbReference>
<dbReference type="Proteomes" id="UP001344658">
    <property type="component" value="Unassembled WGS sequence"/>
</dbReference>
<evidence type="ECO:0000256" key="4">
    <source>
        <dbReference type="SAM" id="MobiDB-lite"/>
    </source>
</evidence>
<dbReference type="EMBL" id="JAZEWV010000001">
    <property type="protein sequence ID" value="MEE4540400.1"/>
    <property type="molecule type" value="Genomic_DNA"/>
</dbReference>
<dbReference type="PROSITE" id="PS00061">
    <property type="entry name" value="ADH_SHORT"/>
    <property type="match status" value="1"/>
</dbReference>
<protein>
    <submittedName>
        <fullName evidence="6">SDR family oxidoreductase</fullName>
    </submittedName>
</protein>
<comment type="caution">
    <text evidence="6">The sequence shown here is derived from an EMBL/GenBank/DDBJ whole genome shotgun (WGS) entry which is preliminary data.</text>
</comment>
<dbReference type="Gene3D" id="3.40.50.720">
    <property type="entry name" value="NAD(P)-binding Rossmann-like Domain"/>
    <property type="match status" value="1"/>
</dbReference>
<comment type="similarity">
    <text evidence="1 3">Belongs to the short-chain dehydrogenases/reductases (SDR) family.</text>
</comment>
<evidence type="ECO:0000259" key="5">
    <source>
        <dbReference type="SMART" id="SM00822"/>
    </source>
</evidence>
<dbReference type="PRINTS" id="PR00081">
    <property type="entry name" value="GDHRDH"/>
</dbReference>
<keyword evidence="2" id="KW-0560">Oxidoreductase</keyword>
<organism evidence="6 7">
    <name type="scientific">Actinacidiphila polyblastidii</name>
    <dbReference type="NCBI Taxonomy" id="3110430"/>
    <lineage>
        <taxon>Bacteria</taxon>
        <taxon>Bacillati</taxon>
        <taxon>Actinomycetota</taxon>
        <taxon>Actinomycetes</taxon>
        <taxon>Kitasatosporales</taxon>
        <taxon>Streptomycetaceae</taxon>
        <taxon>Actinacidiphila</taxon>
    </lineage>
</organism>
<dbReference type="PANTHER" id="PTHR44196">
    <property type="entry name" value="DEHYDROGENASE/REDUCTASE SDR FAMILY MEMBER 7B"/>
    <property type="match status" value="1"/>
</dbReference>
<dbReference type="SMART" id="SM00822">
    <property type="entry name" value="PKS_KR"/>
    <property type="match status" value="1"/>
</dbReference>
<dbReference type="PRINTS" id="PR00080">
    <property type="entry name" value="SDRFAMILY"/>
</dbReference>
<evidence type="ECO:0000256" key="1">
    <source>
        <dbReference type="ARBA" id="ARBA00006484"/>
    </source>
</evidence>
<evidence type="ECO:0000313" key="7">
    <source>
        <dbReference type="Proteomes" id="UP001344658"/>
    </source>
</evidence>
<dbReference type="RefSeq" id="WP_330792077.1">
    <property type="nucleotide sequence ID" value="NZ_JAZEWV010000001.1"/>
</dbReference>
<dbReference type="InterPro" id="IPR036291">
    <property type="entry name" value="NAD(P)-bd_dom_sf"/>
</dbReference>
<evidence type="ECO:0000256" key="3">
    <source>
        <dbReference type="RuleBase" id="RU000363"/>
    </source>
</evidence>
<proteinExistence type="inferred from homology"/>
<keyword evidence="7" id="KW-1185">Reference proteome</keyword>
<dbReference type="SUPFAM" id="SSF51735">
    <property type="entry name" value="NAD(P)-binding Rossmann-fold domains"/>
    <property type="match status" value="1"/>
</dbReference>